<dbReference type="InterPro" id="IPR020781">
    <property type="entry name" value="ATPase_OSCP/d_CS"/>
</dbReference>
<dbReference type="Gene3D" id="1.10.520.20">
    <property type="entry name" value="N-terminal domain of the delta subunit of the F1F0-ATP synthase"/>
    <property type="match status" value="1"/>
</dbReference>
<dbReference type="NCBIfam" id="NF009967">
    <property type="entry name" value="PRK13430.1"/>
    <property type="match status" value="1"/>
</dbReference>
<evidence type="ECO:0000256" key="2">
    <source>
        <dbReference type="ARBA" id="ARBA00022448"/>
    </source>
</evidence>
<dbReference type="PROSITE" id="PS00389">
    <property type="entry name" value="ATPASE_DELTA"/>
    <property type="match status" value="1"/>
</dbReference>
<evidence type="ECO:0000256" key="3">
    <source>
        <dbReference type="ARBA" id="ARBA00022781"/>
    </source>
</evidence>
<dbReference type="RefSeq" id="WP_078975429.1">
    <property type="nucleotide sequence ID" value="NZ_MWQN01000001.1"/>
</dbReference>
<keyword evidence="10" id="KW-1185">Reference proteome</keyword>
<dbReference type="eggNOG" id="COG0712">
    <property type="taxonomic scope" value="Bacteria"/>
</dbReference>
<dbReference type="EMBL" id="MWQN01000001">
    <property type="protein sequence ID" value="OPC81124.1"/>
    <property type="molecule type" value="Genomic_DNA"/>
</dbReference>
<evidence type="ECO:0000256" key="7">
    <source>
        <dbReference type="ARBA" id="ARBA00023310"/>
    </source>
</evidence>
<comment type="function">
    <text evidence="8">This protein is part of the stalk that links CF(0) to CF(1). It either transmits conformational changes from CF(0) to CF(1) or is implicated in proton conduction.</text>
</comment>
<dbReference type="InterPro" id="IPR026015">
    <property type="entry name" value="ATP_synth_OSCP/delta_N_sf"/>
</dbReference>
<keyword evidence="2 8" id="KW-0813">Transport</keyword>
<name>A0A1T3NWG0_9ACTN</name>
<dbReference type="Proteomes" id="UP000190037">
    <property type="component" value="Unassembled WGS sequence"/>
</dbReference>
<comment type="caution">
    <text evidence="9">The sequence shown here is derived from an EMBL/GenBank/DDBJ whole genome shotgun (WGS) entry which is preliminary data.</text>
</comment>
<evidence type="ECO:0000256" key="8">
    <source>
        <dbReference type="HAMAP-Rule" id="MF_01416"/>
    </source>
</evidence>
<evidence type="ECO:0000313" key="10">
    <source>
        <dbReference type="Proteomes" id="UP000190037"/>
    </source>
</evidence>
<dbReference type="GO" id="GO:0046933">
    <property type="term" value="F:proton-transporting ATP synthase activity, rotational mechanism"/>
    <property type="evidence" value="ECO:0007669"/>
    <property type="project" value="UniProtKB-UniRule"/>
</dbReference>
<comment type="function">
    <text evidence="8">F(1)F(0) ATP synthase produces ATP from ADP in the presence of a proton or sodium gradient. F-type ATPases consist of two structural domains, F(1) containing the extramembraneous catalytic core and F(0) containing the membrane proton channel, linked together by a central stalk and a peripheral stalk. During catalysis, ATP synthesis in the catalytic domain of F(1) is coupled via a rotary mechanism of the central stalk subunits to proton translocation.</text>
</comment>
<dbReference type="OrthoDB" id="5242917at2"/>
<comment type="similarity">
    <text evidence="8">Belongs to the ATPase delta chain family.</text>
</comment>
<dbReference type="Pfam" id="PF00213">
    <property type="entry name" value="OSCP"/>
    <property type="match status" value="1"/>
</dbReference>
<evidence type="ECO:0000256" key="6">
    <source>
        <dbReference type="ARBA" id="ARBA00023196"/>
    </source>
</evidence>
<proteinExistence type="inferred from homology"/>
<dbReference type="AlphaFoldDB" id="A0A1T3NWG0"/>
<keyword evidence="7 8" id="KW-0066">ATP synthesis</keyword>
<gene>
    <name evidence="8" type="primary">atpH</name>
    <name evidence="9" type="ORF">B4N89_09310</name>
</gene>
<evidence type="ECO:0000313" key="9">
    <source>
        <dbReference type="EMBL" id="OPC81124.1"/>
    </source>
</evidence>
<dbReference type="GO" id="GO:0045259">
    <property type="term" value="C:proton-transporting ATP synthase complex"/>
    <property type="evidence" value="ECO:0007669"/>
    <property type="project" value="UniProtKB-KW"/>
</dbReference>
<keyword evidence="8" id="KW-1003">Cell membrane</keyword>
<organism evidence="9 10">
    <name type="scientific">Embleya scabrispora</name>
    <dbReference type="NCBI Taxonomy" id="159449"/>
    <lineage>
        <taxon>Bacteria</taxon>
        <taxon>Bacillati</taxon>
        <taxon>Actinomycetota</taxon>
        <taxon>Actinomycetes</taxon>
        <taxon>Kitasatosporales</taxon>
        <taxon>Streptomycetaceae</taxon>
        <taxon>Embleya</taxon>
    </lineage>
</organism>
<dbReference type="STRING" id="159449.B4N89_09310"/>
<dbReference type="InterPro" id="IPR000711">
    <property type="entry name" value="ATPase_OSCP/dsu"/>
</dbReference>
<evidence type="ECO:0000256" key="4">
    <source>
        <dbReference type="ARBA" id="ARBA00023065"/>
    </source>
</evidence>
<comment type="subcellular location">
    <subcellularLocation>
        <location evidence="8">Cell membrane</location>
        <topology evidence="8">Peripheral membrane protein</topology>
    </subcellularLocation>
    <subcellularLocation>
        <location evidence="1">Membrane</location>
    </subcellularLocation>
</comment>
<protein>
    <recommendedName>
        <fullName evidence="8">ATP synthase subunit delta</fullName>
    </recommendedName>
    <alternativeName>
        <fullName evidence="8">ATP synthase F(1) sector subunit delta</fullName>
    </alternativeName>
    <alternativeName>
        <fullName evidence="8">F-type ATPase subunit delta</fullName>
        <shortName evidence="8">F-ATPase subunit delta</shortName>
    </alternativeName>
</protein>
<keyword evidence="6 8" id="KW-0139">CF(1)</keyword>
<evidence type="ECO:0000256" key="5">
    <source>
        <dbReference type="ARBA" id="ARBA00023136"/>
    </source>
</evidence>
<keyword evidence="5 8" id="KW-0472">Membrane</keyword>
<evidence type="ECO:0000256" key="1">
    <source>
        <dbReference type="ARBA" id="ARBA00004370"/>
    </source>
</evidence>
<keyword evidence="4 8" id="KW-0406">Ion transport</keyword>
<sequence>MQGASRESLAAARERLDALATATGTDMVALAQELHSVVILLDKTVSLRRVLTDSTRSGEARAAFLAELLSGQISGTAADLLGGLVRTRWSRPTDLVDTIAELSVSAELIAAERDGRLDELEDELFRFGRIVAGERELRSTLTDPGVANERKAELVSGLLEGRAQPVTRRLVARLVAHPRSRNLEHGLESYARLAADRRRRMVALVTVALPLTEEQRTRLAAALGRMYGREIHLNVEIDADVIGGVRVEIGDDVIDGTVTTRLEEAGRRLAG</sequence>
<dbReference type="PANTHER" id="PTHR11910">
    <property type="entry name" value="ATP SYNTHASE DELTA CHAIN"/>
    <property type="match status" value="1"/>
</dbReference>
<accession>A0A1T3NWG0</accession>
<keyword evidence="3 8" id="KW-0375">Hydrogen ion transport</keyword>
<dbReference type="GO" id="GO:0005886">
    <property type="term" value="C:plasma membrane"/>
    <property type="evidence" value="ECO:0007669"/>
    <property type="project" value="UniProtKB-SubCell"/>
</dbReference>
<dbReference type="HAMAP" id="MF_01416">
    <property type="entry name" value="ATP_synth_delta_bact"/>
    <property type="match status" value="1"/>
</dbReference>
<dbReference type="SUPFAM" id="SSF47928">
    <property type="entry name" value="N-terminal domain of the delta subunit of the F1F0-ATP synthase"/>
    <property type="match status" value="1"/>
</dbReference>
<reference evidence="9 10" key="1">
    <citation type="submission" date="2017-03" db="EMBL/GenBank/DDBJ databases">
        <title>Draft genome sequence of Streptomyces scabrisporus NF3, endophyte isolated from Amphipterygium adstringens.</title>
        <authorList>
            <person name="Vazquez M."/>
            <person name="Ceapa C.D."/>
            <person name="Rodriguez Luna D."/>
            <person name="Sanchez Esquivel S."/>
        </authorList>
    </citation>
    <scope>NUCLEOTIDE SEQUENCE [LARGE SCALE GENOMIC DNA]</scope>
    <source>
        <strain evidence="9 10">NF3</strain>
    </source>
</reference>
<dbReference type="NCBIfam" id="TIGR01145">
    <property type="entry name" value="ATP_synt_delta"/>
    <property type="match status" value="1"/>
</dbReference>